<dbReference type="RefSeq" id="WP_344296689.1">
    <property type="nucleotide sequence ID" value="NZ_BAAANJ010000009.1"/>
</dbReference>
<accession>A0ABN2MBN1</accession>
<keyword evidence="6" id="KW-0482">Metalloprotease</keyword>
<evidence type="ECO:0000256" key="9">
    <source>
        <dbReference type="SAM" id="SignalP"/>
    </source>
</evidence>
<keyword evidence="5" id="KW-0862">Zinc</keyword>
<dbReference type="Proteomes" id="UP001500002">
    <property type="component" value="Unassembled WGS sequence"/>
</dbReference>
<comment type="cofactor">
    <cofactor evidence="1">
        <name>Zn(2+)</name>
        <dbReference type="ChEBI" id="CHEBI:29105"/>
    </cofactor>
</comment>
<feature type="active site" description="Proton donor/acceptor" evidence="7">
    <location>
        <position position="382"/>
    </location>
</feature>
<dbReference type="PROSITE" id="PS52035">
    <property type="entry name" value="PEPTIDASE_M14"/>
    <property type="match status" value="1"/>
</dbReference>
<dbReference type="InterPro" id="IPR000834">
    <property type="entry name" value="Peptidase_M14"/>
</dbReference>
<evidence type="ECO:0000256" key="1">
    <source>
        <dbReference type="ARBA" id="ARBA00001947"/>
    </source>
</evidence>
<keyword evidence="3" id="KW-0645">Protease</keyword>
<gene>
    <name evidence="11" type="ORF">GCM10009749_25480</name>
</gene>
<feature type="compositionally biased region" description="Polar residues" evidence="8">
    <location>
        <begin position="271"/>
        <end position="290"/>
    </location>
</feature>
<dbReference type="PANTHER" id="PTHR11705">
    <property type="entry name" value="PROTEASE FAMILY M14 CARBOXYPEPTIDASE A,B"/>
    <property type="match status" value="1"/>
</dbReference>
<evidence type="ECO:0000256" key="8">
    <source>
        <dbReference type="SAM" id="MobiDB-lite"/>
    </source>
</evidence>
<evidence type="ECO:0000256" key="3">
    <source>
        <dbReference type="ARBA" id="ARBA00022670"/>
    </source>
</evidence>
<proteinExistence type="inferred from homology"/>
<keyword evidence="12" id="KW-1185">Reference proteome</keyword>
<dbReference type="Pfam" id="PF20773">
    <property type="entry name" value="InhA-like_MAM"/>
    <property type="match status" value="1"/>
</dbReference>
<comment type="caution">
    <text evidence="11">The sequence shown here is derived from an EMBL/GenBank/DDBJ whole genome shotgun (WGS) entry which is preliminary data.</text>
</comment>
<dbReference type="Gene3D" id="3.40.630.10">
    <property type="entry name" value="Zn peptidases"/>
    <property type="match status" value="1"/>
</dbReference>
<evidence type="ECO:0000313" key="12">
    <source>
        <dbReference type="Proteomes" id="UP001500002"/>
    </source>
</evidence>
<feature type="signal peptide" evidence="9">
    <location>
        <begin position="1"/>
        <end position="25"/>
    </location>
</feature>
<dbReference type="CDD" id="cd03859">
    <property type="entry name" value="M14_CPT"/>
    <property type="match status" value="1"/>
</dbReference>
<dbReference type="SMART" id="SM00631">
    <property type="entry name" value="Zn_pept"/>
    <property type="match status" value="1"/>
</dbReference>
<dbReference type="EMBL" id="BAAANJ010000009">
    <property type="protein sequence ID" value="GAA1814806.1"/>
    <property type="molecule type" value="Genomic_DNA"/>
</dbReference>
<evidence type="ECO:0000256" key="6">
    <source>
        <dbReference type="ARBA" id="ARBA00023049"/>
    </source>
</evidence>
<keyword evidence="9" id="KW-0732">Signal</keyword>
<organism evidence="11 12">
    <name type="scientific">Agromyces neolithicus</name>
    <dbReference type="NCBI Taxonomy" id="269420"/>
    <lineage>
        <taxon>Bacteria</taxon>
        <taxon>Bacillati</taxon>
        <taxon>Actinomycetota</taxon>
        <taxon>Actinomycetes</taxon>
        <taxon>Micrococcales</taxon>
        <taxon>Microbacteriaceae</taxon>
        <taxon>Agromyces</taxon>
    </lineage>
</organism>
<dbReference type="SUPFAM" id="SSF53187">
    <property type="entry name" value="Zn-dependent exopeptidases"/>
    <property type="match status" value="1"/>
</dbReference>
<dbReference type="Pfam" id="PF00246">
    <property type="entry name" value="Peptidase_M14"/>
    <property type="match status" value="1"/>
</dbReference>
<evidence type="ECO:0000256" key="4">
    <source>
        <dbReference type="ARBA" id="ARBA00022801"/>
    </source>
</evidence>
<feature type="domain" description="Peptidase M14" evidence="10">
    <location>
        <begin position="115"/>
        <end position="434"/>
    </location>
</feature>
<feature type="chain" id="PRO_5045627587" evidence="9">
    <location>
        <begin position="26"/>
        <end position="1051"/>
    </location>
</feature>
<evidence type="ECO:0000313" key="11">
    <source>
        <dbReference type="EMBL" id="GAA1814806.1"/>
    </source>
</evidence>
<evidence type="ECO:0000259" key="10">
    <source>
        <dbReference type="PROSITE" id="PS52035"/>
    </source>
</evidence>
<dbReference type="InterPro" id="IPR033810">
    <property type="entry name" value="Carboxypeptidase_T"/>
</dbReference>
<name>A0ABN2MBN1_9MICO</name>
<evidence type="ECO:0000256" key="7">
    <source>
        <dbReference type="PROSITE-ProRule" id="PRU01379"/>
    </source>
</evidence>
<keyword evidence="4" id="KW-0378">Hydrolase</keyword>
<evidence type="ECO:0000256" key="5">
    <source>
        <dbReference type="ARBA" id="ARBA00022833"/>
    </source>
</evidence>
<protein>
    <submittedName>
        <fullName evidence="11">M14 family metallopeptidase</fullName>
    </submittedName>
</protein>
<dbReference type="PANTHER" id="PTHR11705:SF143">
    <property type="entry name" value="SLL0236 PROTEIN"/>
    <property type="match status" value="1"/>
</dbReference>
<reference evidence="11 12" key="1">
    <citation type="journal article" date="2019" name="Int. J. Syst. Evol. Microbiol.">
        <title>The Global Catalogue of Microorganisms (GCM) 10K type strain sequencing project: providing services to taxonomists for standard genome sequencing and annotation.</title>
        <authorList>
            <consortium name="The Broad Institute Genomics Platform"/>
            <consortium name="The Broad Institute Genome Sequencing Center for Infectious Disease"/>
            <person name="Wu L."/>
            <person name="Ma J."/>
        </authorList>
    </citation>
    <scope>NUCLEOTIDE SEQUENCE [LARGE SCALE GENOMIC DNA]</scope>
    <source>
        <strain evidence="11 12">JCM 14322</strain>
    </source>
</reference>
<sequence>MLRQLAIASAAALILTGLVAAPSVASPPPPGGDDSLAVYTGTVDKAGLADIVDLGVDRHELVATPTAESSDRVEVQVILSGDQAAELNAKGAELIPKNPAAQRRSLQATDGVYRQYYPEGGLLDEIMSQAAAHAGIAEFRVIGQTTDGNDIGAVRVTGDIAKQKKDGKRPTTVYMGAQHAREWITPEMIRRLLDLYLTSYGTDERITDIIDSTELWFVPVANPDGYDFTFEPGQRLWRKNLRDNNGDGVITNADGVDLNRNFATRWGYDNEGSSPNPASQTYRGTGPNSEAETQALDSLFASTTPEFLVNYHSAAELLLHGIGWQVSTPSPDDVIYEAMVGDDADPAIEGYDPDISAELYTTNGDTDSHAQEAYGTLGFTPEMTTCETVSNSIPDDEWLAEDCQSGFNFPDDEELIQAEFEKNIPFALAVAESALDPDDPVSVVDREAEDFRVDSFEVSYGDPQPVAVTAKRSLKAKKMFYSINGGAAMQAEVAEWAGGERYGFENTDYYAEYRGIVTGASPGDNVEVWFTAQTTPADVGPGEKPGKTESEHFTYELAQDSGSPVLVLANEDYTGVNPTYPAGTTAPKYLDEHVAALEANGVTPATWDVDAQGVPHDLGVLSHFDGVVWYLGDNRLTQDPEDFLTDTFLFGPLPDLAVAERQQFLTMSVRDYLNEGGKLAHAGETSAYFGLLGDQIGGIYYGLDGAPEEDCAVTGDFFSDCLLLADDFTQYWLGASGRGTVSATGMKGVADPFTGVEALFGGPATVDNPIDEAGAFIATSDLLPVDEFPQFESWGAADYTGLEGQFLPIEGEWAAAATHIDDGYQRLGRTFDLTGVSAGDAPTFEAQIAFGTEPGYDNVIVEARVPGGDAWTTLPDLNGGTDTTVPTECEAGFYIGEHPQLAHYLTLGNPCLPTGSTGEWNRFTGSSGAWLPVAFDLSAYAGGQVEIVISYVTDPSSGGAGLIVDDTKLVVGGAATEAEGFETGLGAWQVLGAPAGSPANASDFERSQALGGAIAVTATPDSLLFGFGLEQLDSDAAREDVVAGILAHFAG</sequence>
<evidence type="ECO:0000256" key="2">
    <source>
        <dbReference type="ARBA" id="ARBA00005988"/>
    </source>
</evidence>
<comment type="similarity">
    <text evidence="2 7">Belongs to the peptidase M14 family.</text>
</comment>
<feature type="region of interest" description="Disordered" evidence="8">
    <location>
        <begin position="267"/>
        <end position="290"/>
    </location>
</feature>